<proteinExistence type="predicted"/>
<feature type="compositionally biased region" description="Basic and acidic residues" evidence="1">
    <location>
        <begin position="225"/>
        <end position="242"/>
    </location>
</feature>
<gene>
    <name evidence="2" type="ORF">M427DRAFT_46480</name>
</gene>
<feature type="region of interest" description="Disordered" evidence="1">
    <location>
        <begin position="297"/>
        <end position="321"/>
    </location>
</feature>
<evidence type="ECO:0000313" key="2">
    <source>
        <dbReference type="EMBL" id="KXS12202.1"/>
    </source>
</evidence>
<evidence type="ECO:0000313" key="3">
    <source>
        <dbReference type="Proteomes" id="UP000070544"/>
    </source>
</evidence>
<accession>A0A139A5U6</accession>
<feature type="compositionally biased region" description="Basic and acidic residues" evidence="1">
    <location>
        <begin position="204"/>
        <end position="218"/>
    </location>
</feature>
<reference evidence="2 3" key="1">
    <citation type="journal article" date="2015" name="Genome Biol. Evol.">
        <title>Phylogenomic analyses indicate that early fungi evolved digesting cell walls of algal ancestors of land plants.</title>
        <authorList>
            <person name="Chang Y."/>
            <person name="Wang S."/>
            <person name="Sekimoto S."/>
            <person name="Aerts A.L."/>
            <person name="Choi C."/>
            <person name="Clum A."/>
            <person name="LaButti K.M."/>
            <person name="Lindquist E.A."/>
            <person name="Yee Ngan C."/>
            <person name="Ohm R.A."/>
            <person name="Salamov A.A."/>
            <person name="Grigoriev I.V."/>
            <person name="Spatafora J.W."/>
            <person name="Berbee M.L."/>
        </authorList>
    </citation>
    <scope>NUCLEOTIDE SEQUENCE [LARGE SCALE GENOMIC DNA]</scope>
    <source>
        <strain evidence="2 3">JEL478</strain>
    </source>
</reference>
<dbReference type="AlphaFoldDB" id="A0A139A5U6"/>
<name>A0A139A5U6_GONPJ</name>
<dbReference type="EMBL" id="KQ965790">
    <property type="protein sequence ID" value="KXS12202.1"/>
    <property type="molecule type" value="Genomic_DNA"/>
</dbReference>
<dbReference type="Proteomes" id="UP000070544">
    <property type="component" value="Unassembled WGS sequence"/>
</dbReference>
<protein>
    <submittedName>
        <fullName evidence="2">Uncharacterized protein</fullName>
    </submittedName>
</protein>
<feature type="region of interest" description="Disordered" evidence="1">
    <location>
        <begin position="199"/>
        <end position="242"/>
    </location>
</feature>
<feature type="compositionally biased region" description="Polar residues" evidence="1">
    <location>
        <begin position="312"/>
        <end position="321"/>
    </location>
</feature>
<organism evidence="2 3">
    <name type="scientific">Gonapodya prolifera (strain JEL478)</name>
    <name type="common">Monoblepharis prolifera</name>
    <dbReference type="NCBI Taxonomy" id="1344416"/>
    <lineage>
        <taxon>Eukaryota</taxon>
        <taxon>Fungi</taxon>
        <taxon>Fungi incertae sedis</taxon>
        <taxon>Chytridiomycota</taxon>
        <taxon>Chytridiomycota incertae sedis</taxon>
        <taxon>Monoblepharidomycetes</taxon>
        <taxon>Monoblepharidales</taxon>
        <taxon>Gonapodyaceae</taxon>
        <taxon>Gonapodya</taxon>
    </lineage>
</organism>
<evidence type="ECO:0000256" key="1">
    <source>
        <dbReference type="SAM" id="MobiDB-lite"/>
    </source>
</evidence>
<keyword evidence="3" id="KW-1185">Reference proteome</keyword>
<sequence>MTEDIICHRGQFEVCLGQQGAVVRQQDYNGGGICHQAVERCNKVKQVSETEMLSIITSQPVSYTVGTLSSSYVIQGVYAENLDFQLVGVVVEYWCWWKMDRRWWESRAARGADAGAAGIGGASCIWTVICQQWPCQAARMCALYMLYKREDLAHNCTIYEAIQTDSSFYQMQSDQPNHMWGSLRHHSFAQRLDVLEGGDDYNDSDGHDNSNGHNKGDGHNSNNEEEGHKGHEDHGNHMIHKDTVTGNKGLMQHSHRSPAKSKTPVDAKWALTARIVSASGRIIKSICRLLHGDTSELEDTMSSQPPMPGAQTWGTEPQRLT</sequence>